<protein>
    <submittedName>
        <fullName evidence="1">3503_t:CDS:1</fullName>
    </submittedName>
</protein>
<reference evidence="1 2" key="1">
    <citation type="submission" date="2021-06" db="EMBL/GenBank/DDBJ databases">
        <authorList>
            <person name="Kallberg Y."/>
            <person name="Tangrot J."/>
            <person name="Rosling A."/>
        </authorList>
    </citation>
    <scope>NUCLEOTIDE SEQUENCE [LARGE SCALE GENOMIC DNA]</scope>
    <source>
        <strain evidence="1 2">120-4 pot B 10/14</strain>
    </source>
</reference>
<organism evidence="1 2">
    <name type="scientific">Gigaspora margarita</name>
    <dbReference type="NCBI Taxonomy" id="4874"/>
    <lineage>
        <taxon>Eukaryota</taxon>
        <taxon>Fungi</taxon>
        <taxon>Fungi incertae sedis</taxon>
        <taxon>Mucoromycota</taxon>
        <taxon>Glomeromycotina</taxon>
        <taxon>Glomeromycetes</taxon>
        <taxon>Diversisporales</taxon>
        <taxon>Gigasporaceae</taxon>
        <taxon>Gigaspora</taxon>
    </lineage>
</organism>
<sequence length="146" mass="16906">MKKNSNNTPEDCSEEKNLQVQLDDNDSIEIVLDEKKIVKSIQNISFEEAVVMNKDNLERNLKLSQQVKLISKTELAIWKYVNKETLQLLKQFDDATIEILSQTYPTIAHAQIILLALRSDLEPNKDDEVQKYWLFAEANKSIKLLD</sequence>
<feature type="non-terminal residue" evidence="1">
    <location>
        <position position="146"/>
    </location>
</feature>
<feature type="non-terminal residue" evidence="1">
    <location>
        <position position="1"/>
    </location>
</feature>
<evidence type="ECO:0000313" key="1">
    <source>
        <dbReference type="EMBL" id="CAG8833747.1"/>
    </source>
</evidence>
<keyword evidence="2" id="KW-1185">Reference proteome</keyword>
<gene>
    <name evidence="1" type="ORF">GMARGA_LOCUS31707</name>
</gene>
<name>A0ABN7WJU3_GIGMA</name>
<dbReference type="Proteomes" id="UP000789901">
    <property type="component" value="Unassembled WGS sequence"/>
</dbReference>
<proteinExistence type="predicted"/>
<comment type="caution">
    <text evidence="1">The sequence shown here is derived from an EMBL/GenBank/DDBJ whole genome shotgun (WGS) entry which is preliminary data.</text>
</comment>
<evidence type="ECO:0000313" key="2">
    <source>
        <dbReference type="Proteomes" id="UP000789901"/>
    </source>
</evidence>
<dbReference type="EMBL" id="CAJVQB010048000">
    <property type="protein sequence ID" value="CAG8833747.1"/>
    <property type="molecule type" value="Genomic_DNA"/>
</dbReference>
<accession>A0ABN7WJU3</accession>